<accession>A0AAV4APY4</accession>
<sequence>MAAVQTHSEGISISAILEGNATGNSSLLDDDSVVISSKWDIASGFLFCITIISTIAHDLRLSIKIILCIPLQHMQSTSTLIVLNNNNTDDDDDDDDDN</sequence>
<protein>
    <submittedName>
        <fullName evidence="1">Two pore domain potassium channel number 2</fullName>
    </submittedName>
</protein>
<keyword evidence="2" id="KW-1185">Reference proteome</keyword>
<keyword evidence="1" id="KW-0407">Ion channel</keyword>
<dbReference type="AlphaFoldDB" id="A0AAV4APY4"/>
<dbReference type="Proteomes" id="UP000735302">
    <property type="component" value="Unassembled WGS sequence"/>
</dbReference>
<name>A0AAV4APY4_9GAST</name>
<reference evidence="1 2" key="1">
    <citation type="journal article" date="2021" name="Elife">
        <title>Chloroplast acquisition without the gene transfer in kleptoplastic sea slugs, Plakobranchus ocellatus.</title>
        <authorList>
            <person name="Maeda T."/>
            <person name="Takahashi S."/>
            <person name="Yoshida T."/>
            <person name="Shimamura S."/>
            <person name="Takaki Y."/>
            <person name="Nagai Y."/>
            <person name="Toyoda A."/>
            <person name="Suzuki Y."/>
            <person name="Arimoto A."/>
            <person name="Ishii H."/>
            <person name="Satoh N."/>
            <person name="Nishiyama T."/>
            <person name="Hasebe M."/>
            <person name="Maruyama T."/>
            <person name="Minagawa J."/>
            <person name="Obokata J."/>
            <person name="Shigenobu S."/>
        </authorList>
    </citation>
    <scope>NUCLEOTIDE SEQUENCE [LARGE SCALE GENOMIC DNA]</scope>
</reference>
<comment type="caution">
    <text evidence="1">The sequence shown here is derived from an EMBL/GenBank/DDBJ whole genome shotgun (WGS) entry which is preliminary data.</text>
</comment>
<dbReference type="GO" id="GO:0034220">
    <property type="term" value="P:monoatomic ion transmembrane transport"/>
    <property type="evidence" value="ECO:0007669"/>
    <property type="project" value="UniProtKB-KW"/>
</dbReference>
<proteinExistence type="predicted"/>
<keyword evidence="1" id="KW-0813">Transport</keyword>
<keyword evidence="1" id="KW-0406">Ion transport</keyword>
<dbReference type="EMBL" id="BLXT01004481">
    <property type="protein sequence ID" value="GFO13226.1"/>
    <property type="molecule type" value="Genomic_DNA"/>
</dbReference>
<evidence type="ECO:0000313" key="1">
    <source>
        <dbReference type="EMBL" id="GFO13226.1"/>
    </source>
</evidence>
<evidence type="ECO:0000313" key="2">
    <source>
        <dbReference type="Proteomes" id="UP000735302"/>
    </source>
</evidence>
<gene>
    <name evidence="1" type="ORF">PoB_003973100</name>
</gene>
<organism evidence="1 2">
    <name type="scientific">Plakobranchus ocellatus</name>
    <dbReference type="NCBI Taxonomy" id="259542"/>
    <lineage>
        <taxon>Eukaryota</taxon>
        <taxon>Metazoa</taxon>
        <taxon>Spiralia</taxon>
        <taxon>Lophotrochozoa</taxon>
        <taxon>Mollusca</taxon>
        <taxon>Gastropoda</taxon>
        <taxon>Heterobranchia</taxon>
        <taxon>Euthyneura</taxon>
        <taxon>Panpulmonata</taxon>
        <taxon>Sacoglossa</taxon>
        <taxon>Placobranchoidea</taxon>
        <taxon>Plakobranchidae</taxon>
        <taxon>Plakobranchus</taxon>
    </lineage>
</organism>